<protein>
    <submittedName>
        <fullName evidence="1">Uncharacterized protein</fullName>
    </submittedName>
</protein>
<proteinExistence type="predicted"/>
<comment type="caution">
    <text evidence="1">The sequence shown here is derived from an EMBL/GenBank/DDBJ whole genome shotgun (WGS) entry which is preliminary data.</text>
</comment>
<name>A0A1G2KXR3_9BACT</name>
<dbReference type="Gene3D" id="1.10.530.10">
    <property type="match status" value="1"/>
</dbReference>
<dbReference type="Proteomes" id="UP000177177">
    <property type="component" value="Unassembled WGS sequence"/>
</dbReference>
<accession>A0A1G2KXR3</accession>
<dbReference type="EMBL" id="MHQN01000001">
    <property type="protein sequence ID" value="OHA04207.1"/>
    <property type="molecule type" value="Genomic_DNA"/>
</dbReference>
<dbReference type="AlphaFoldDB" id="A0A1G2KXR3"/>
<organism evidence="1 2">
    <name type="scientific">Candidatus Sungbacteria bacterium RIFCSPHIGHO2_02_FULL_53_17</name>
    <dbReference type="NCBI Taxonomy" id="1802275"/>
    <lineage>
        <taxon>Bacteria</taxon>
        <taxon>Candidatus Sungiibacteriota</taxon>
    </lineage>
</organism>
<reference evidence="1 2" key="1">
    <citation type="journal article" date="2016" name="Nat. Commun.">
        <title>Thousands of microbial genomes shed light on interconnected biogeochemical processes in an aquifer system.</title>
        <authorList>
            <person name="Anantharaman K."/>
            <person name="Brown C.T."/>
            <person name="Hug L.A."/>
            <person name="Sharon I."/>
            <person name="Castelle C.J."/>
            <person name="Probst A.J."/>
            <person name="Thomas B.C."/>
            <person name="Singh A."/>
            <person name="Wilkins M.J."/>
            <person name="Karaoz U."/>
            <person name="Brodie E.L."/>
            <person name="Williams K.H."/>
            <person name="Hubbard S.S."/>
            <person name="Banfield J.F."/>
        </authorList>
    </citation>
    <scope>NUCLEOTIDE SEQUENCE [LARGE SCALE GENOMIC DNA]</scope>
</reference>
<evidence type="ECO:0000313" key="1">
    <source>
        <dbReference type="EMBL" id="OHA04207.1"/>
    </source>
</evidence>
<evidence type="ECO:0000313" key="2">
    <source>
        <dbReference type="Proteomes" id="UP000177177"/>
    </source>
</evidence>
<sequence length="296" mass="33832">MKIILVATDSRGKNLVFVTDTLRAYSLPEAVDLAKQGKLENIYPVHHDTGVYLRTKRGLPKKEQLDSISVSSYRIFSAPDDLHHAFSTQAFGTYWPLYKHALEEDGGTYIVIGDHALITMERARKKLQPHRDLIFAAAERFDVDPHLLGAIVIDEIARFAPWQIVTDPLGGHFLGANTSVGIAQVKIDTALGLIKKGYYNPNPRDSRLSPKNIQKITRQELYPYLKKPEHGIFFAAARMRDLIDEWKKFVDLNQRPEIIATLYHLPHRPPRTQPESNDRGLQIADEFYKLAKQWLR</sequence>
<gene>
    <name evidence="1" type="ORF">A3C92_00430</name>
</gene>